<comment type="caution">
    <text evidence="1">The sequence shown here is derived from an EMBL/GenBank/DDBJ whole genome shotgun (WGS) entry which is preliminary data.</text>
</comment>
<evidence type="ECO:0000313" key="2">
    <source>
        <dbReference type="Proteomes" id="UP000265581"/>
    </source>
</evidence>
<sequence length="376" mass="38324">MAVCGAAVLALAACGAGESSSGASGQTSSSDVDAARAMVQKYSAALTSYPEVEPVSGDVASLAGKTVWYVPIGAATPSLRLFGEGMANALRNLDVDVHVCDGKFVPTAIAACLEQAGNSGAEAVVTGYFDYQLVPAAIDGLVAKGVPVLVAGAAAPEGKTNTPQLAFDDTTEAQNLAQELTADAVIADSDGKANVLYLGVTDSPALKGTADHTVDFFAKRCPTCSVTRLDYNTASIDKVASQVSAALIKAPKTDYIVAELDTVTPLAANGAQSAGFADKVKFAATGADVTSLQRIAAGDKQFANTGFGGFYGGWRFADGIVRMMTGGVPVSEGAAVRVFTKDNIGGLDLTPAGFASNDWFGDNSFENTFLGAWGVK</sequence>
<name>A0A371NYT5_9ACTN</name>
<evidence type="ECO:0000313" key="1">
    <source>
        <dbReference type="EMBL" id="REK68857.1"/>
    </source>
</evidence>
<gene>
    <name evidence="1" type="ORF">DX116_18510</name>
</gene>
<dbReference type="AlphaFoldDB" id="A0A371NYT5"/>
<dbReference type="Gene3D" id="3.40.50.2300">
    <property type="match status" value="2"/>
</dbReference>
<protein>
    <submittedName>
        <fullName evidence="1">Sugar ABC transporter substrate-binding protein</fullName>
    </submittedName>
</protein>
<accession>A0A371NYT5</accession>
<dbReference type="Proteomes" id="UP000265581">
    <property type="component" value="Unassembled WGS sequence"/>
</dbReference>
<reference evidence="1 2" key="1">
    <citation type="submission" date="2018-08" db="EMBL/GenBank/DDBJ databases">
        <title>Aeromicrobium sp. M2KJ-4, whole genome shotgun sequence.</title>
        <authorList>
            <person name="Tuo L."/>
        </authorList>
    </citation>
    <scope>NUCLEOTIDE SEQUENCE [LARGE SCALE GENOMIC DNA]</scope>
    <source>
        <strain evidence="1 2">M2KJ-4</strain>
    </source>
</reference>
<proteinExistence type="predicted"/>
<dbReference type="EMBL" id="QUBR01000003">
    <property type="protein sequence ID" value="REK68857.1"/>
    <property type="molecule type" value="Genomic_DNA"/>
</dbReference>
<dbReference type="SUPFAM" id="SSF53822">
    <property type="entry name" value="Periplasmic binding protein-like I"/>
    <property type="match status" value="1"/>
</dbReference>
<dbReference type="InterPro" id="IPR028082">
    <property type="entry name" value="Peripla_BP_I"/>
</dbReference>
<keyword evidence="2" id="KW-1185">Reference proteome</keyword>
<organism evidence="1 2">
    <name type="scientific">Aeromicrobium endophyticum</name>
    <dbReference type="NCBI Taxonomy" id="2292704"/>
    <lineage>
        <taxon>Bacteria</taxon>
        <taxon>Bacillati</taxon>
        <taxon>Actinomycetota</taxon>
        <taxon>Actinomycetes</taxon>
        <taxon>Propionibacteriales</taxon>
        <taxon>Nocardioidaceae</taxon>
        <taxon>Aeromicrobium</taxon>
    </lineage>
</organism>